<feature type="region of interest" description="Disordered" evidence="1">
    <location>
        <begin position="1"/>
        <end position="47"/>
    </location>
</feature>
<dbReference type="Proteomes" id="UP000515734">
    <property type="component" value="Chromosome"/>
</dbReference>
<reference evidence="2 3" key="1">
    <citation type="submission" date="2020-07" db="EMBL/GenBank/DDBJ databases">
        <title>Complete genome sequence of Mycolicibacterium litorale like strain isolated from cardiac implantable electronic device infection.</title>
        <authorList>
            <person name="Fukano H."/>
            <person name="Miyama H."/>
            <person name="Hoshino Y."/>
        </authorList>
    </citation>
    <scope>NUCLEOTIDE SEQUENCE [LARGE SCALE GENOMIC DNA]</scope>
    <source>
        <strain evidence="2 3">NIIDNTM18</strain>
    </source>
</reference>
<evidence type="ECO:0000313" key="3">
    <source>
        <dbReference type="Proteomes" id="UP000515734"/>
    </source>
</evidence>
<name>A0A6S6P9S3_9MYCO</name>
<dbReference type="EMBL" id="AP023287">
    <property type="protein sequence ID" value="BCI54862.1"/>
    <property type="molecule type" value="Genomic_DNA"/>
</dbReference>
<dbReference type="AlphaFoldDB" id="A0A6S6P9S3"/>
<organism evidence="2 3">
    <name type="scientific">Mycolicibacterium litorale</name>
    <dbReference type="NCBI Taxonomy" id="758802"/>
    <lineage>
        <taxon>Bacteria</taxon>
        <taxon>Bacillati</taxon>
        <taxon>Actinomycetota</taxon>
        <taxon>Actinomycetes</taxon>
        <taxon>Mycobacteriales</taxon>
        <taxon>Mycobacteriaceae</taxon>
        <taxon>Mycolicibacterium</taxon>
    </lineage>
</organism>
<sequence length="47" mass="5092">MRPGNGRTDWIPPPDSDTGQPRTDNYFRPQRSPTAGAGAAINPINRA</sequence>
<evidence type="ECO:0000256" key="1">
    <source>
        <dbReference type="SAM" id="MobiDB-lite"/>
    </source>
</evidence>
<accession>A0A6S6P9S3</accession>
<proteinExistence type="predicted"/>
<gene>
    <name evidence="2" type="ORF">NIIDNTM18_41400</name>
</gene>
<evidence type="ECO:0000313" key="2">
    <source>
        <dbReference type="EMBL" id="BCI54862.1"/>
    </source>
</evidence>
<protein>
    <submittedName>
        <fullName evidence="2">Uncharacterized protein</fullName>
    </submittedName>
</protein>